<evidence type="ECO:0000256" key="6">
    <source>
        <dbReference type="ARBA" id="ARBA00023136"/>
    </source>
</evidence>
<dbReference type="GO" id="GO:0008374">
    <property type="term" value="F:O-acyltransferase activity"/>
    <property type="evidence" value="ECO:0007669"/>
    <property type="project" value="InterPro"/>
</dbReference>
<reference evidence="10" key="1">
    <citation type="submission" date="2020-01" db="EMBL/GenBank/DDBJ databases">
        <title>Genome sequence of Kobresia littledalei, the first chromosome-level genome in the family Cyperaceae.</title>
        <authorList>
            <person name="Qu G."/>
        </authorList>
    </citation>
    <scope>NUCLEOTIDE SEQUENCE</scope>
    <source>
        <strain evidence="10">C.B.Clarke</strain>
        <tissue evidence="10">Leaf</tissue>
    </source>
</reference>
<keyword evidence="5 8" id="KW-1133">Transmembrane helix</keyword>
<feature type="transmembrane region" description="Helical" evidence="8">
    <location>
        <begin position="227"/>
        <end position="249"/>
    </location>
</feature>
<feature type="transmembrane region" description="Helical" evidence="8">
    <location>
        <begin position="12"/>
        <end position="30"/>
    </location>
</feature>
<dbReference type="GO" id="GO:0016020">
    <property type="term" value="C:membrane"/>
    <property type="evidence" value="ECO:0007669"/>
    <property type="project" value="UniProtKB-SubCell"/>
</dbReference>
<feature type="transmembrane region" description="Helical" evidence="8">
    <location>
        <begin position="286"/>
        <end position="304"/>
    </location>
</feature>
<comment type="subcellular location">
    <subcellularLocation>
        <location evidence="1">Membrane</location>
        <topology evidence="1">Multi-pass membrane protein</topology>
    </subcellularLocation>
</comment>
<sequence length="338" mass="38929">MSFSFSDDLSNLPIFGAAAFLLLSYARFASSRLRPGLLRLLSLLPALSLLPILPFLFSTIHLRVISAFYLTWLALFKLFLLSFDLPPLSPSLPLLSFLAFSSLPIKLKSNSNSNPPTTFSLYSLATKAALLSIIFSTYRYKKDLAHHKYALFSLYCFHLYIALDLVLFTTAWFVGWFIQTQLEPQFNKPYLSTSLRDFWGRRWNLMVTDILRPVVYHPIRNRYGSTAGVIATFAMSGFMHEIMFYYITLGKPTGEVSLFFLLHGVCCSVERWWVSHKNWWVPSGQVRPVLTLAFLSVTGYWLFFPPILRNHTDDIVLEESLFLFGLIQDCFRRLIAFF</sequence>
<evidence type="ECO:0000256" key="7">
    <source>
        <dbReference type="ARBA" id="ARBA00023315"/>
    </source>
</evidence>
<dbReference type="InterPro" id="IPR017088">
    <property type="entry name" value="Wax_synthase_Magnoliopsida"/>
</dbReference>
<name>A0A833V3B6_9POAL</name>
<protein>
    <submittedName>
        <fullName evidence="10">Long-chain-alcohol O-fatty-acyltransferase 4</fullName>
    </submittedName>
</protein>
<dbReference type="PANTHER" id="PTHR31595:SF9">
    <property type="entry name" value="OS01G0651500 PROTEIN"/>
    <property type="match status" value="1"/>
</dbReference>
<feature type="transmembrane region" description="Helical" evidence="8">
    <location>
        <begin position="63"/>
        <end position="81"/>
    </location>
</feature>
<accession>A0A833V3B6</accession>
<comment type="similarity">
    <text evidence="2">Belongs to the wax synthase family.</text>
</comment>
<dbReference type="EMBL" id="SWLB01000022">
    <property type="protein sequence ID" value="KAF3323831.1"/>
    <property type="molecule type" value="Genomic_DNA"/>
</dbReference>
<dbReference type="Proteomes" id="UP000623129">
    <property type="component" value="Unassembled WGS sequence"/>
</dbReference>
<feature type="transmembrane region" description="Helical" evidence="8">
    <location>
        <begin position="150"/>
        <end position="178"/>
    </location>
</feature>
<keyword evidence="11" id="KW-1185">Reference proteome</keyword>
<feature type="domain" description="Wax synthase" evidence="9">
    <location>
        <begin position="183"/>
        <end position="261"/>
    </location>
</feature>
<dbReference type="InterPro" id="IPR044851">
    <property type="entry name" value="Wax_synthase"/>
</dbReference>
<evidence type="ECO:0000256" key="3">
    <source>
        <dbReference type="ARBA" id="ARBA00022679"/>
    </source>
</evidence>
<evidence type="ECO:0000256" key="5">
    <source>
        <dbReference type="ARBA" id="ARBA00022989"/>
    </source>
</evidence>
<keyword evidence="4 8" id="KW-0812">Transmembrane</keyword>
<evidence type="ECO:0000256" key="1">
    <source>
        <dbReference type="ARBA" id="ARBA00004141"/>
    </source>
</evidence>
<comment type="caution">
    <text evidence="10">The sequence shown here is derived from an EMBL/GenBank/DDBJ whole genome shotgun (WGS) entry which is preliminary data.</text>
</comment>
<evidence type="ECO:0000256" key="4">
    <source>
        <dbReference type="ARBA" id="ARBA00022692"/>
    </source>
</evidence>
<dbReference type="Pfam" id="PF13813">
    <property type="entry name" value="MBOAT_2"/>
    <property type="match status" value="1"/>
</dbReference>
<evidence type="ECO:0000259" key="9">
    <source>
        <dbReference type="Pfam" id="PF13813"/>
    </source>
</evidence>
<dbReference type="PIRSF" id="PIRSF037006">
    <property type="entry name" value="Wax_synthase"/>
    <property type="match status" value="1"/>
</dbReference>
<keyword evidence="7 10" id="KW-0012">Acyltransferase</keyword>
<dbReference type="InterPro" id="IPR032805">
    <property type="entry name" value="Wax_synthase_dom"/>
</dbReference>
<keyword evidence="6 8" id="KW-0472">Membrane</keyword>
<feature type="transmembrane region" description="Helical" evidence="8">
    <location>
        <begin position="256"/>
        <end position="274"/>
    </location>
</feature>
<evidence type="ECO:0000313" key="11">
    <source>
        <dbReference type="Proteomes" id="UP000623129"/>
    </source>
</evidence>
<proteinExistence type="inferred from homology"/>
<feature type="transmembrane region" description="Helical" evidence="8">
    <location>
        <begin position="119"/>
        <end position="138"/>
    </location>
</feature>
<feature type="transmembrane region" description="Helical" evidence="8">
    <location>
        <begin position="37"/>
        <end position="57"/>
    </location>
</feature>
<gene>
    <name evidence="10" type="ORF">FCM35_KLT11298</name>
</gene>
<dbReference type="AlphaFoldDB" id="A0A833V3B6"/>
<evidence type="ECO:0000256" key="2">
    <source>
        <dbReference type="ARBA" id="ARBA00007282"/>
    </source>
</evidence>
<evidence type="ECO:0000256" key="8">
    <source>
        <dbReference type="SAM" id="Phobius"/>
    </source>
</evidence>
<dbReference type="PANTHER" id="PTHR31595">
    <property type="entry name" value="LONG-CHAIN-ALCOHOL O-FATTY-ACYLTRANSFERASE 3-RELATED"/>
    <property type="match status" value="1"/>
</dbReference>
<dbReference type="OrthoDB" id="1077582at2759"/>
<organism evidence="10 11">
    <name type="scientific">Carex littledalei</name>
    <dbReference type="NCBI Taxonomy" id="544730"/>
    <lineage>
        <taxon>Eukaryota</taxon>
        <taxon>Viridiplantae</taxon>
        <taxon>Streptophyta</taxon>
        <taxon>Embryophyta</taxon>
        <taxon>Tracheophyta</taxon>
        <taxon>Spermatophyta</taxon>
        <taxon>Magnoliopsida</taxon>
        <taxon>Liliopsida</taxon>
        <taxon>Poales</taxon>
        <taxon>Cyperaceae</taxon>
        <taxon>Cyperoideae</taxon>
        <taxon>Cariceae</taxon>
        <taxon>Carex</taxon>
        <taxon>Carex subgen. Euthyceras</taxon>
    </lineage>
</organism>
<keyword evidence="3 10" id="KW-0808">Transferase</keyword>
<evidence type="ECO:0000313" key="10">
    <source>
        <dbReference type="EMBL" id="KAF3323831.1"/>
    </source>
</evidence>
<dbReference type="GO" id="GO:0006629">
    <property type="term" value="P:lipid metabolic process"/>
    <property type="evidence" value="ECO:0007669"/>
    <property type="project" value="InterPro"/>
</dbReference>